<feature type="compositionally biased region" description="Basic and acidic residues" evidence="1">
    <location>
        <begin position="97"/>
        <end position="120"/>
    </location>
</feature>
<dbReference type="OrthoDB" id="2066927at2"/>
<feature type="region of interest" description="Disordered" evidence="1">
    <location>
        <begin position="185"/>
        <end position="239"/>
    </location>
</feature>
<dbReference type="Proteomes" id="UP000319424">
    <property type="component" value="Unassembled WGS sequence"/>
</dbReference>
<dbReference type="AlphaFoldDB" id="A0A552VBI2"/>
<evidence type="ECO:0000313" key="2">
    <source>
        <dbReference type="EMBL" id="TRW27789.1"/>
    </source>
</evidence>
<protein>
    <submittedName>
        <fullName evidence="2">Uncharacterized protein</fullName>
    </submittedName>
</protein>
<feature type="region of interest" description="Disordered" evidence="1">
    <location>
        <begin position="97"/>
        <end position="123"/>
    </location>
</feature>
<dbReference type="RefSeq" id="WP_144015845.1">
    <property type="nucleotide sequence ID" value="NZ_VJXW01000004.1"/>
</dbReference>
<proteinExistence type="predicted"/>
<organism evidence="2 3">
    <name type="scientific">Criibacterium bergeronii</name>
    <dbReference type="NCBI Taxonomy" id="1871336"/>
    <lineage>
        <taxon>Bacteria</taxon>
        <taxon>Bacillati</taxon>
        <taxon>Bacillota</taxon>
        <taxon>Clostridia</taxon>
        <taxon>Peptostreptococcales</taxon>
        <taxon>Filifactoraceae</taxon>
        <taxon>Criibacterium</taxon>
    </lineage>
</organism>
<sequence>MQVQNVGNGNNVLKGLTDLKKDNQKTNALNINFKQTEKDDIKESLQNQIMNIQKRMGEISDSTTLSLEQKKQLKEELQEELKNLNKQIIEREMQIRKESQEKQEKEMKEKLEKNNPKTEQEQTASDIFMFSNTLTQIRVENSVRTRMKGQARVLASEIKQDEMYGSDTTKKKEQLAQLNERIGKMDKHIGEHMKDINEKIKKNNKKETEKDVDKEEKVNSDDKQAENKEKSEKHIDKKI</sequence>
<evidence type="ECO:0000313" key="3">
    <source>
        <dbReference type="Proteomes" id="UP000319424"/>
    </source>
</evidence>
<evidence type="ECO:0000256" key="1">
    <source>
        <dbReference type="SAM" id="MobiDB-lite"/>
    </source>
</evidence>
<accession>A0A552VBI2</accession>
<name>A0A552VBI2_9FIRM</name>
<reference evidence="2 3" key="1">
    <citation type="submission" date="2019-07" db="EMBL/GenBank/DDBJ databases">
        <title>Criibacterium bergeronii gen. nov., sp. nov. isolated from human clinical samples.</title>
        <authorList>
            <person name="Maheux A.F."/>
            <person name="Boudreau D.K."/>
            <person name="Berube E."/>
            <person name="Brodeur S."/>
            <person name="Bernard K.A."/>
            <person name="Abed J.Y."/>
            <person name="Ducrey E."/>
            <person name="Guay E.F."/>
            <person name="Raymond F."/>
            <person name="Corbeil J."/>
            <person name="Domingo M.-C."/>
            <person name="Roy P.H."/>
            <person name="Boissinot M."/>
            <person name="Tocheva E.I."/>
            <person name="Omar R.F."/>
        </authorList>
    </citation>
    <scope>NUCLEOTIDE SEQUENCE [LARGE SCALE GENOMIC DNA]</scope>
    <source>
        <strain evidence="2 3">CCRI-24246</strain>
    </source>
</reference>
<dbReference type="EMBL" id="VJXW01000004">
    <property type="protein sequence ID" value="TRW27789.1"/>
    <property type="molecule type" value="Genomic_DNA"/>
</dbReference>
<comment type="caution">
    <text evidence="2">The sequence shown here is derived from an EMBL/GenBank/DDBJ whole genome shotgun (WGS) entry which is preliminary data.</text>
</comment>
<gene>
    <name evidence="2" type="ORF">FL857_04270</name>
</gene>